<evidence type="ECO:0000313" key="1">
    <source>
        <dbReference type="EMBL" id="QOT79031.1"/>
    </source>
</evidence>
<accession>A0A643FML6</accession>
<sequence>MTTEAEKKLWAEFDDIASKSENEDVQSIVKAIKLHAQVMSLRLGALEANANSSAKHPAK</sequence>
<name>A0A643FML6_9BURK</name>
<dbReference type="RefSeq" id="WP_150990710.1">
    <property type="nucleotide sequence ID" value="NZ_CP062804.1"/>
</dbReference>
<reference evidence="1 2" key="1">
    <citation type="submission" date="2020-10" db="EMBL/GenBank/DDBJ databases">
        <title>Complete genome sequence of Cupriavidus basilensis CCUG 49340T.</title>
        <authorList>
            <person name="Salva-Serra F."/>
            <person name="Donoso R.A."/>
            <person name="Cho K.H."/>
            <person name="Yoo J.A."/>
            <person name="Lee K."/>
            <person name="Yoon S.-H."/>
            <person name="Perez-Pantoja D."/>
            <person name="Moore E.R.B."/>
        </authorList>
    </citation>
    <scope>NUCLEOTIDE SEQUENCE [LARGE SCALE GENOMIC DNA]</scope>
    <source>
        <strain evidence="2">CCUG 49340</strain>
    </source>
</reference>
<evidence type="ECO:0000313" key="2">
    <source>
        <dbReference type="Proteomes" id="UP000397656"/>
    </source>
</evidence>
<dbReference type="EMBL" id="CP062804">
    <property type="protein sequence ID" value="QOT79031.1"/>
    <property type="molecule type" value="Genomic_DNA"/>
</dbReference>
<dbReference type="AlphaFoldDB" id="A0A643FML6"/>
<dbReference type="GeneID" id="98405217"/>
<protein>
    <submittedName>
        <fullName evidence="1">Uncharacterized protein</fullName>
    </submittedName>
</protein>
<dbReference type="Proteomes" id="UP000397656">
    <property type="component" value="Chromosome 2"/>
</dbReference>
<gene>
    <name evidence="1" type="ORF">F7R26_030120</name>
</gene>
<proteinExistence type="predicted"/>
<organism evidence="1 2">
    <name type="scientific">Cupriavidus basilensis</name>
    <dbReference type="NCBI Taxonomy" id="68895"/>
    <lineage>
        <taxon>Bacteria</taxon>
        <taxon>Pseudomonadati</taxon>
        <taxon>Pseudomonadota</taxon>
        <taxon>Betaproteobacteria</taxon>
        <taxon>Burkholderiales</taxon>
        <taxon>Burkholderiaceae</taxon>
        <taxon>Cupriavidus</taxon>
    </lineage>
</organism>